<evidence type="ECO:0000313" key="2">
    <source>
        <dbReference type="EMBL" id="EMI52693.1"/>
    </source>
</evidence>
<proteinExistence type="predicted"/>
<accession>M5U9N2</accession>
<reference evidence="2 3" key="1">
    <citation type="journal article" date="2013" name="Mar. Genomics">
        <title>Expression of sulfatases in Rhodopirellula baltica and the diversity of sulfatases in the genus Rhodopirellula.</title>
        <authorList>
            <person name="Wegner C.E."/>
            <person name="Richter-Heitmann T."/>
            <person name="Klindworth A."/>
            <person name="Klockow C."/>
            <person name="Richter M."/>
            <person name="Achstetter T."/>
            <person name="Glockner F.O."/>
            <person name="Harder J."/>
        </authorList>
    </citation>
    <scope>NUCLEOTIDE SEQUENCE [LARGE SCALE GENOMIC DNA]</scope>
    <source>
        <strain evidence="2 3">SM41</strain>
    </source>
</reference>
<dbReference type="AlphaFoldDB" id="M5U9N2"/>
<keyword evidence="3" id="KW-1185">Reference proteome</keyword>
<gene>
    <name evidence="2" type="ORF">RSSM_05872</name>
</gene>
<comment type="caution">
    <text evidence="2">The sequence shown here is derived from an EMBL/GenBank/DDBJ whole genome shotgun (WGS) entry which is preliminary data.</text>
</comment>
<organism evidence="2 3">
    <name type="scientific">Rhodopirellula sallentina SM41</name>
    <dbReference type="NCBI Taxonomy" id="1263870"/>
    <lineage>
        <taxon>Bacteria</taxon>
        <taxon>Pseudomonadati</taxon>
        <taxon>Planctomycetota</taxon>
        <taxon>Planctomycetia</taxon>
        <taxon>Pirellulales</taxon>
        <taxon>Pirellulaceae</taxon>
        <taxon>Rhodopirellula</taxon>
    </lineage>
</organism>
<dbReference type="PATRIC" id="fig|1263870.3.peg.6228"/>
<dbReference type="Proteomes" id="UP000011885">
    <property type="component" value="Unassembled WGS sequence"/>
</dbReference>
<name>M5U9N2_9BACT</name>
<sequence>MPVPVFITRADQVKINEYRSDHVARSMQDRDHGNASLHASNCG</sequence>
<dbReference type="EMBL" id="ANOH01000410">
    <property type="protein sequence ID" value="EMI52693.1"/>
    <property type="molecule type" value="Genomic_DNA"/>
</dbReference>
<evidence type="ECO:0000313" key="3">
    <source>
        <dbReference type="Proteomes" id="UP000011885"/>
    </source>
</evidence>
<evidence type="ECO:0000256" key="1">
    <source>
        <dbReference type="SAM" id="MobiDB-lite"/>
    </source>
</evidence>
<feature type="compositionally biased region" description="Basic and acidic residues" evidence="1">
    <location>
        <begin position="24"/>
        <end position="33"/>
    </location>
</feature>
<protein>
    <submittedName>
        <fullName evidence="2">Uncharacterized protein</fullName>
    </submittedName>
</protein>
<feature type="region of interest" description="Disordered" evidence="1">
    <location>
        <begin position="24"/>
        <end position="43"/>
    </location>
</feature>